<dbReference type="RefSeq" id="WP_323327481.1">
    <property type="nucleotide sequence ID" value="NZ_JAYFSI010000002.1"/>
</dbReference>
<evidence type="ECO:0000313" key="1">
    <source>
        <dbReference type="EMBL" id="MEA5360918.1"/>
    </source>
</evidence>
<accession>A0ABU5R430</accession>
<dbReference type="PANTHER" id="PTHR38436">
    <property type="entry name" value="POLYKETIDE CYCLASE SNOAL-LIKE DOMAIN"/>
    <property type="match status" value="1"/>
</dbReference>
<dbReference type="PANTHER" id="PTHR38436:SF1">
    <property type="entry name" value="ESTER CYCLASE"/>
    <property type="match status" value="1"/>
</dbReference>
<name>A0ABU5R430_9PSEU</name>
<dbReference type="EMBL" id="JAYFSI010000002">
    <property type="protein sequence ID" value="MEA5360918.1"/>
    <property type="molecule type" value="Genomic_DNA"/>
</dbReference>
<organism evidence="1 2">
    <name type="scientific">Amycolatopsis heterodermiae</name>
    <dbReference type="NCBI Taxonomy" id="3110235"/>
    <lineage>
        <taxon>Bacteria</taxon>
        <taxon>Bacillati</taxon>
        <taxon>Actinomycetota</taxon>
        <taxon>Actinomycetes</taxon>
        <taxon>Pseudonocardiales</taxon>
        <taxon>Pseudonocardiaceae</taxon>
        <taxon>Amycolatopsis</taxon>
    </lineage>
</organism>
<dbReference type="Pfam" id="PF07366">
    <property type="entry name" value="SnoaL"/>
    <property type="match status" value="1"/>
</dbReference>
<dbReference type="Gene3D" id="3.10.450.50">
    <property type="match status" value="1"/>
</dbReference>
<reference evidence="1 2" key="1">
    <citation type="submission" date="2023-12" db="EMBL/GenBank/DDBJ databases">
        <title>Amycolatopsis sp. V23-08.</title>
        <authorList>
            <person name="Somphong A."/>
        </authorList>
    </citation>
    <scope>NUCLEOTIDE SEQUENCE [LARGE SCALE GENOMIC DNA]</scope>
    <source>
        <strain evidence="1 2">V23-08</strain>
    </source>
</reference>
<dbReference type="InterPro" id="IPR009959">
    <property type="entry name" value="Cyclase_SnoaL-like"/>
</dbReference>
<proteinExistence type="predicted"/>
<keyword evidence="2" id="KW-1185">Reference proteome</keyword>
<evidence type="ECO:0000313" key="2">
    <source>
        <dbReference type="Proteomes" id="UP001304298"/>
    </source>
</evidence>
<dbReference type="Proteomes" id="UP001304298">
    <property type="component" value="Unassembled WGS sequence"/>
</dbReference>
<dbReference type="SUPFAM" id="SSF54427">
    <property type="entry name" value="NTF2-like"/>
    <property type="match status" value="1"/>
</dbReference>
<gene>
    <name evidence="1" type="ORF">VA596_15325</name>
</gene>
<dbReference type="InterPro" id="IPR032710">
    <property type="entry name" value="NTF2-like_dom_sf"/>
</dbReference>
<comment type="caution">
    <text evidence="1">The sequence shown here is derived from an EMBL/GenBank/DDBJ whole genome shotgun (WGS) entry which is preliminary data.</text>
</comment>
<protein>
    <submittedName>
        <fullName evidence="1">Ester cyclase</fullName>
    </submittedName>
</protein>
<sequence>MSPTDFETRYRGYLTCLNERRYGDLPEFAHDPVVHNGRSFAMAEFQGMLRRDAVEIPDLYYAIEQLVVQDDRVACRIRFDCTPAAPFRGIEPSGRPISFAEHVFYRYRDGRIAEIWSMIDLDAVREQLQGS</sequence>